<dbReference type="CDD" id="cd00593">
    <property type="entry name" value="RIBOc"/>
    <property type="match status" value="2"/>
</dbReference>
<comment type="function">
    <text evidence="14">Dicer-like endonuclease involved in cleaving double-stranded RNA in the RNA interference (RNAi) pathway. Produces 21 to 25 bp dsRNAs (siRNAs) which target the selective destruction of homologous RNAs leading to sequence-specific suppression of gene expression, called post-transcriptional gene silencing (PTGS). Part of a broad host defense response against viral infection and transposons.</text>
</comment>
<evidence type="ECO:0000259" key="19">
    <source>
        <dbReference type="PROSITE" id="PS51327"/>
    </source>
</evidence>
<accession>A0A162IJT2</accession>
<protein>
    <submittedName>
        <fullName evidence="20">Dicer</fullName>
    </submittedName>
</protein>
<dbReference type="PANTHER" id="PTHR14950">
    <property type="entry name" value="DICER-RELATED"/>
    <property type="match status" value="1"/>
</dbReference>
<keyword evidence="5" id="KW-0677">Repeat</keyword>
<feature type="domain" description="Helicase ATP-binding" evidence="17">
    <location>
        <begin position="65"/>
        <end position="246"/>
    </location>
</feature>
<comment type="similarity">
    <text evidence="15">Belongs to the helicase family. Dicer subfamily.</text>
</comment>
<feature type="domain" description="RNase III" evidence="16">
    <location>
        <begin position="953"/>
        <end position="1094"/>
    </location>
</feature>
<feature type="domain" description="Helicase C-terminal" evidence="18">
    <location>
        <begin position="407"/>
        <end position="595"/>
    </location>
</feature>
<reference evidence="20 21" key="1">
    <citation type="journal article" date="2016" name="Genome Biol. Evol.">
        <title>Divergent and convergent evolution of fungal pathogenicity.</title>
        <authorList>
            <person name="Shang Y."/>
            <person name="Xiao G."/>
            <person name="Zheng P."/>
            <person name="Cen K."/>
            <person name="Zhan S."/>
            <person name="Wang C."/>
        </authorList>
    </citation>
    <scope>NUCLEOTIDE SEQUENCE [LARGE SCALE GENOMIC DNA]</scope>
    <source>
        <strain evidence="20 21">ARSEF 7405</strain>
    </source>
</reference>
<dbReference type="InterPro" id="IPR005034">
    <property type="entry name" value="Dicer_dimerisation"/>
</dbReference>
<dbReference type="PROSITE" id="PS51192">
    <property type="entry name" value="HELICASE_ATP_BIND_1"/>
    <property type="match status" value="1"/>
</dbReference>
<dbReference type="VEuPathDB" id="FungiDB:AAP_01720"/>
<dbReference type="SMART" id="SM00487">
    <property type="entry name" value="DEXDc"/>
    <property type="match status" value="1"/>
</dbReference>
<dbReference type="InterPro" id="IPR014001">
    <property type="entry name" value="Helicase_ATP-bd"/>
</dbReference>
<dbReference type="SUPFAM" id="SSF52540">
    <property type="entry name" value="P-loop containing nucleoside triphosphate hydrolases"/>
    <property type="match status" value="1"/>
</dbReference>
<dbReference type="SMART" id="SM00535">
    <property type="entry name" value="RIBOc"/>
    <property type="match status" value="2"/>
</dbReference>
<evidence type="ECO:0000256" key="6">
    <source>
        <dbReference type="ARBA" id="ARBA00022741"/>
    </source>
</evidence>
<dbReference type="FunFam" id="1.10.1520.10:FF:000032">
    <property type="entry name" value="Dicer-like protein 2"/>
    <property type="match status" value="1"/>
</dbReference>
<dbReference type="GO" id="GO:0003723">
    <property type="term" value="F:RNA binding"/>
    <property type="evidence" value="ECO:0007669"/>
    <property type="project" value="UniProtKB-UniRule"/>
</dbReference>
<evidence type="ECO:0000256" key="11">
    <source>
        <dbReference type="ARBA" id="ARBA00022884"/>
    </source>
</evidence>
<keyword evidence="8" id="KW-0347">Helicase</keyword>
<dbReference type="PANTHER" id="PTHR14950:SF37">
    <property type="entry name" value="ENDORIBONUCLEASE DICER"/>
    <property type="match status" value="1"/>
</dbReference>
<gene>
    <name evidence="20" type="ORF">AAP_01720</name>
</gene>
<evidence type="ECO:0000259" key="17">
    <source>
        <dbReference type="PROSITE" id="PS51192"/>
    </source>
</evidence>
<evidence type="ECO:0000256" key="3">
    <source>
        <dbReference type="ARBA" id="ARBA00022721"/>
    </source>
</evidence>
<dbReference type="GO" id="GO:0005634">
    <property type="term" value="C:nucleus"/>
    <property type="evidence" value="ECO:0007669"/>
    <property type="project" value="TreeGrafter"/>
</dbReference>
<dbReference type="PROSITE" id="PS51327">
    <property type="entry name" value="DICER_DSRBF"/>
    <property type="match status" value="1"/>
</dbReference>
<evidence type="ECO:0000256" key="4">
    <source>
        <dbReference type="ARBA" id="ARBA00022723"/>
    </source>
</evidence>
<dbReference type="GO" id="GO:0005524">
    <property type="term" value="F:ATP binding"/>
    <property type="evidence" value="ECO:0007669"/>
    <property type="project" value="UniProtKB-KW"/>
</dbReference>
<evidence type="ECO:0000256" key="9">
    <source>
        <dbReference type="ARBA" id="ARBA00022840"/>
    </source>
</evidence>
<dbReference type="InterPro" id="IPR027417">
    <property type="entry name" value="P-loop_NTPase"/>
</dbReference>
<dbReference type="GO" id="GO:0046872">
    <property type="term" value="F:metal ion binding"/>
    <property type="evidence" value="ECO:0007669"/>
    <property type="project" value="UniProtKB-KW"/>
</dbReference>
<dbReference type="EMBL" id="AZGZ01000005">
    <property type="protein sequence ID" value="KZZ95232.1"/>
    <property type="molecule type" value="Genomic_DNA"/>
</dbReference>
<evidence type="ECO:0000256" key="14">
    <source>
        <dbReference type="ARBA" id="ARBA00025403"/>
    </source>
</evidence>
<proteinExistence type="inferred from homology"/>
<evidence type="ECO:0000256" key="1">
    <source>
        <dbReference type="ARBA" id="ARBA00001936"/>
    </source>
</evidence>
<keyword evidence="12" id="KW-0051">Antiviral defense</keyword>
<dbReference type="PROSITE" id="PS00517">
    <property type="entry name" value="RNASE_3_1"/>
    <property type="match status" value="1"/>
</dbReference>
<dbReference type="SUPFAM" id="SSF69065">
    <property type="entry name" value="RNase III domain-like"/>
    <property type="match status" value="2"/>
</dbReference>
<evidence type="ECO:0000256" key="10">
    <source>
        <dbReference type="ARBA" id="ARBA00022842"/>
    </source>
</evidence>
<evidence type="ECO:0000313" key="20">
    <source>
        <dbReference type="EMBL" id="KZZ95232.1"/>
    </source>
</evidence>
<evidence type="ECO:0000259" key="18">
    <source>
        <dbReference type="PROSITE" id="PS51194"/>
    </source>
</evidence>
<dbReference type="GO" id="GO:0051607">
    <property type="term" value="P:defense response to virus"/>
    <property type="evidence" value="ECO:0007669"/>
    <property type="project" value="UniProtKB-KW"/>
</dbReference>
<keyword evidence="4" id="KW-0479">Metal-binding</keyword>
<dbReference type="GO" id="GO:0050688">
    <property type="term" value="P:regulation of defense response to virus"/>
    <property type="evidence" value="ECO:0007669"/>
    <property type="project" value="UniProtKB-KW"/>
</dbReference>
<dbReference type="InterPro" id="IPR036389">
    <property type="entry name" value="RNase_III_sf"/>
</dbReference>
<evidence type="ECO:0000259" key="16">
    <source>
        <dbReference type="PROSITE" id="PS50142"/>
    </source>
</evidence>
<dbReference type="GO" id="GO:0030422">
    <property type="term" value="P:siRNA processing"/>
    <property type="evidence" value="ECO:0007669"/>
    <property type="project" value="TreeGrafter"/>
</dbReference>
<keyword evidence="10" id="KW-0460">Magnesium</keyword>
<dbReference type="InterPro" id="IPR038248">
    <property type="entry name" value="Dicer_dimer_sf"/>
</dbReference>
<dbReference type="Pfam" id="PF03368">
    <property type="entry name" value="Dicer_dimer"/>
    <property type="match status" value="1"/>
</dbReference>
<dbReference type="Gene3D" id="1.10.1520.10">
    <property type="entry name" value="Ribonuclease III domain"/>
    <property type="match status" value="2"/>
</dbReference>
<dbReference type="Gene3D" id="3.40.50.300">
    <property type="entry name" value="P-loop containing nucleotide triphosphate hydrolases"/>
    <property type="match status" value="2"/>
</dbReference>
<keyword evidence="21" id="KW-1185">Reference proteome</keyword>
<comment type="cofactor">
    <cofactor evidence="1">
        <name>Mn(2+)</name>
        <dbReference type="ChEBI" id="CHEBI:29035"/>
    </cofactor>
</comment>
<comment type="caution">
    <text evidence="20">The sequence shown here is derived from an EMBL/GenBank/DDBJ whole genome shotgun (WGS) entry which is preliminary data.</text>
</comment>
<feature type="domain" description="Dicer dsRNA-binding fold" evidence="19">
    <location>
        <begin position="600"/>
        <end position="692"/>
    </location>
</feature>
<evidence type="ECO:0000256" key="13">
    <source>
        <dbReference type="ARBA" id="ARBA00023211"/>
    </source>
</evidence>
<dbReference type="InterPro" id="IPR001650">
    <property type="entry name" value="Helicase_C-like"/>
</dbReference>
<evidence type="ECO:0000256" key="5">
    <source>
        <dbReference type="ARBA" id="ARBA00022737"/>
    </source>
</evidence>
<evidence type="ECO:0000313" key="21">
    <source>
        <dbReference type="Proteomes" id="UP000242877"/>
    </source>
</evidence>
<sequence length="1435" mass="162650">MAIARALDTQDNTPETPSKKLCRRISANMSIRDIDDVFTGDMTVKGDDMPQPNVPLRPRAYQLEMFEAAMRDNVIVSMDTGSGKTQIAILRMQTELERTSVDQLVWFLAPTVVLAQQQHTIISKQLPQYQSRLLIGADNVELWSTQTIWDAALLNMRIVVSTPQILLDALSNGFIGMQRLSLIVFDEAHMAMKAAVSNRIMQDFYHPQLKRNGSKKGLPSILGLTASPITSNFKQMGHLENNLDAKCKTPQLHYEEMTRFVHRPHLTLLSYEAAGPGHDSIWIDRIESCYKNYSLADDPDVKWLKGREEARCQKDLEDVLSGKKQPYCKEQLRTLLNRAQHLYQNLGPWASHRYIYTCIQNLNQIQVNEYMVADSWENGRELHLQKVLSSMAEIPPPADEPNELSPKVNDLITFLGSQYTPGFSGIIFTAQRVAAKVLSDLLALHPKSKHVFKTASVIGDNRHAKRQDRFMLFDSEEQKNAVQDFRDHKVNLIVATSVLEEGIDVSACHLVVTFDEIQNLRSFIQRRGRARKSQSTFAIFLDTHDQQRLDRFHSMEDLMKSMYKDEMRRLKEIQDEESVEEEEYDGIFSPLGAYLSLANSRPRLEHFCATLGYAYTDTRPIFMFEPLFDKYRARVVLPTVLAPEFRKFEGIKVWATQKMAVRDAAFQACRALHKAGLLNDRFLPTHKYLMSELSLEAIERRQNLAVTSSCQSPWYRVAEAWKQSEVYYKVEIEDISRSGLLPRMSAILPLRLPCPVEFKIYWNESTTITIQLTPTGEVDKSLVPCAAQATYLILNSVLSGRLEKESLDFSCLFLPNIQCAAENIQDWCTRVRGSTAASGCLKLGDQLTPMQIGLASQEDTQHRPWIVEKVVIVKEQQFDSEGVPGEFLEVPHITGSVWPKRTDFTHKVSGEAHTQKKSYPLDRCTIAKLPAAYSIFALFIPAILHNIEIYLHADSLRKTILNTLNLKDLNLLVSAISSPVAREETNYQRLEFLGDAALKLYASLQLAATKPQWHEGMLTAYKERIVSNHRLSAIATNLGLDQYVLVDPFTALKWRPMYNSNYVETQKTSERSISTKVLADVVEAIIGATIVDGGLEGAKASLNLFIPDESWLSIDEDIQLLYEAVPLSDNGIVPANIPKIEAMIGYTFTKKKLLVEALTHASSLSCTMPYQRLEFIGDALLDHLITEPVFKHHKDLSAPEMHLLRTTLANGDFLAFLCMKISMQEERHEVIQGIKKGQITTKATSHTIRLIQTLRHSSPELGESQIITLERFERLRDQIDEALQTSDEYPWVMLCQLQAPKYMSDIMESLLAAIFIDSQGSWDECKNFLSRIGLMHYLDRALNGSIDLMHPKQRLGEVVGTKKVRYATTKMDDLRLSCSVFVDDEEIASAKDALSEFEAETVAAYKAVVAWKERPAGEKEEVSHDIDSTSLLLQN</sequence>
<keyword evidence="13" id="KW-0464">Manganese</keyword>
<dbReference type="GO" id="GO:0004386">
    <property type="term" value="F:helicase activity"/>
    <property type="evidence" value="ECO:0007669"/>
    <property type="project" value="UniProtKB-KW"/>
</dbReference>
<evidence type="ECO:0000256" key="12">
    <source>
        <dbReference type="ARBA" id="ARBA00023118"/>
    </source>
</evidence>
<feature type="domain" description="RNase III" evidence="16">
    <location>
        <begin position="1137"/>
        <end position="1319"/>
    </location>
</feature>
<keyword evidence="11 15" id="KW-0694">RNA-binding</keyword>
<evidence type="ECO:0000256" key="7">
    <source>
        <dbReference type="ARBA" id="ARBA00022801"/>
    </source>
</evidence>
<keyword evidence="7" id="KW-0378">Hydrolase</keyword>
<dbReference type="Pfam" id="PF00636">
    <property type="entry name" value="Ribonuclease_3"/>
    <property type="match status" value="2"/>
</dbReference>
<evidence type="ECO:0000256" key="8">
    <source>
        <dbReference type="ARBA" id="ARBA00022806"/>
    </source>
</evidence>
<dbReference type="Gene3D" id="3.30.160.380">
    <property type="entry name" value="Dicer dimerisation domain"/>
    <property type="match status" value="1"/>
</dbReference>
<keyword evidence="9" id="KW-0067">ATP-binding</keyword>
<keyword evidence="6" id="KW-0547">Nucleotide-binding</keyword>
<dbReference type="InterPro" id="IPR011545">
    <property type="entry name" value="DEAD/DEAH_box_helicase_dom"/>
</dbReference>
<dbReference type="PROSITE" id="PS50142">
    <property type="entry name" value="RNASE_3_2"/>
    <property type="match status" value="2"/>
</dbReference>
<comment type="cofactor">
    <cofactor evidence="2">
        <name>Mg(2+)</name>
        <dbReference type="ChEBI" id="CHEBI:18420"/>
    </cofactor>
</comment>
<dbReference type="PROSITE" id="PS51194">
    <property type="entry name" value="HELICASE_CTER"/>
    <property type="match status" value="1"/>
</dbReference>
<dbReference type="OrthoDB" id="416741at2759"/>
<dbReference type="SMART" id="SM00490">
    <property type="entry name" value="HELICc"/>
    <property type="match status" value="1"/>
</dbReference>
<name>A0A162IJT2_9EURO</name>
<dbReference type="Pfam" id="PF00270">
    <property type="entry name" value="DEAD"/>
    <property type="match status" value="1"/>
</dbReference>
<keyword evidence="3" id="KW-0930">Antiviral protein</keyword>
<organism evidence="20 21">
    <name type="scientific">Ascosphaera apis ARSEF 7405</name>
    <dbReference type="NCBI Taxonomy" id="392613"/>
    <lineage>
        <taxon>Eukaryota</taxon>
        <taxon>Fungi</taxon>
        <taxon>Dikarya</taxon>
        <taxon>Ascomycota</taxon>
        <taxon>Pezizomycotina</taxon>
        <taxon>Eurotiomycetes</taxon>
        <taxon>Eurotiomycetidae</taxon>
        <taxon>Onygenales</taxon>
        <taxon>Ascosphaeraceae</taxon>
        <taxon>Ascosphaera</taxon>
    </lineage>
</organism>
<dbReference type="Pfam" id="PF00271">
    <property type="entry name" value="Helicase_C"/>
    <property type="match status" value="1"/>
</dbReference>
<dbReference type="GO" id="GO:0005737">
    <property type="term" value="C:cytoplasm"/>
    <property type="evidence" value="ECO:0007669"/>
    <property type="project" value="TreeGrafter"/>
</dbReference>
<dbReference type="InterPro" id="IPR000999">
    <property type="entry name" value="RNase_III_dom"/>
</dbReference>
<dbReference type="Proteomes" id="UP000242877">
    <property type="component" value="Unassembled WGS sequence"/>
</dbReference>
<evidence type="ECO:0000256" key="2">
    <source>
        <dbReference type="ARBA" id="ARBA00001946"/>
    </source>
</evidence>
<dbReference type="GO" id="GO:0004525">
    <property type="term" value="F:ribonuclease III activity"/>
    <property type="evidence" value="ECO:0007669"/>
    <property type="project" value="InterPro"/>
</dbReference>
<evidence type="ECO:0000256" key="15">
    <source>
        <dbReference type="PROSITE-ProRule" id="PRU00657"/>
    </source>
</evidence>